<feature type="transmembrane region" description="Helical" evidence="1">
    <location>
        <begin position="102"/>
        <end position="121"/>
    </location>
</feature>
<gene>
    <name evidence="2" type="ORF">EI545_00245</name>
</gene>
<keyword evidence="1" id="KW-1133">Transmembrane helix</keyword>
<evidence type="ECO:0000313" key="3">
    <source>
        <dbReference type="Proteomes" id="UP000282002"/>
    </source>
</evidence>
<protein>
    <submittedName>
        <fullName evidence="2">Component of SufBCD complex</fullName>
    </submittedName>
</protein>
<keyword evidence="1" id="KW-0472">Membrane</keyword>
<dbReference type="OrthoDB" id="7847071at2"/>
<evidence type="ECO:0000313" key="2">
    <source>
        <dbReference type="EMBL" id="AZL57407.1"/>
    </source>
</evidence>
<feature type="transmembrane region" description="Helical" evidence="1">
    <location>
        <begin position="20"/>
        <end position="39"/>
    </location>
</feature>
<name>A0A3S8U1D7_9RHOB</name>
<organism evidence="2 3">
    <name type="scientific">Tabrizicola piscis</name>
    <dbReference type="NCBI Taxonomy" id="2494374"/>
    <lineage>
        <taxon>Bacteria</taxon>
        <taxon>Pseudomonadati</taxon>
        <taxon>Pseudomonadota</taxon>
        <taxon>Alphaproteobacteria</taxon>
        <taxon>Rhodobacterales</taxon>
        <taxon>Paracoccaceae</taxon>
        <taxon>Tabrizicola</taxon>
    </lineage>
</organism>
<dbReference type="RefSeq" id="WP_125323561.1">
    <property type="nucleotide sequence ID" value="NZ_CP034328.1"/>
</dbReference>
<feature type="transmembrane region" description="Helical" evidence="1">
    <location>
        <begin position="77"/>
        <end position="96"/>
    </location>
</feature>
<keyword evidence="1" id="KW-0812">Transmembrane</keyword>
<proteinExistence type="predicted"/>
<dbReference type="KEGG" id="taw:EI545_00245"/>
<reference evidence="2 3" key="1">
    <citation type="submission" date="2018-12" db="EMBL/GenBank/DDBJ databases">
        <title>Complete genome sequencing of Tabrizicola sp. K13M18.</title>
        <authorList>
            <person name="Bae J.-W."/>
        </authorList>
    </citation>
    <scope>NUCLEOTIDE SEQUENCE [LARGE SCALE GENOMIC DNA]</scope>
    <source>
        <strain evidence="2 3">K13M18</strain>
    </source>
</reference>
<evidence type="ECO:0000256" key="1">
    <source>
        <dbReference type="SAM" id="Phobius"/>
    </source>
</evidence>
<dbReference type="EMBL" id="CP034328">
    <property type="protein sequence ID" value="AZL57407.1"/>
    <property type="molecule type" value="Genomic_DNA"/>
</dbReference>
<sequence length="174" mass="19587">MDVIDTVFEVIDMRSFSNLWYWIALAVLWSSTSHWVLGVPHDLIQRARREGGQAQQDVEDLVRINAGRLLHVVDHGALVVTALVSFWLSGLAVLAFVYEIEFAAAVFLLLAPLTLVVWLSVRVCRRIVAGENTGAALHRRLIVHRRWTQSVGMAAIFITAMYGTWKNINVSILH</sequence>
<feature type="transmembrane region" description="Helical" evidence="1">
    <location>
        <begin position="147"/>
        <end position="165"/>
    </location>
</feature>
<accession>A0A3S8U1D7</accession>
<keyword evidence="3" id="KW-1185">Reference proteome</keyword>
<dbReference type="Proteomes" id="UP000282002">
    <property type="component" value="Chromosome"/>
</dbReference>
<dbReference type="AlphaFoldDB" id="A0A3S8U1D7"/>